<dbReference type="CDD" id="cd01925">
    <property type="entry name" value="cyclophilin_CeCYP16-like"/>
    <property type="match status" value="1"/>
</dbReference>
<evidence type="ECO:0000256" key="7">
    <source>
        <dbReference type="SAM" id="Coils"/>
    </source>
</evidence>
<evidence type="ECO:0000313" key="11">
    <source>
        <dbReference type="WBParaSite" id="nRc.2.0.1.t02632-RA"/>
    </source>
</evidence>
<dbReference type="InterPro" id="IPR020892">
    <property type="entry name" value="Cyclophilin-type_PPIase_CS"/>
</dbReference>
<dbReference type="InterPro" id="IPR002130">
    <property type="entry name" value="Cyclophilin-type_PPIase_dom"/>
</dbReference>
<accession>A0A915HMQ8</accession>
<dbReference type="Proteomes" id="UP000887565">
    <property type="component" value="Unplaced"/>
</dbReference>
<dbReference type="AlphaFoldDB" id="A0A915HMQ8"/>
<evidence type="ECO:0000256" key="5">
    <source>
        <dbReference type="ARBA" id="ARBA00042090"/>
    </source>
</evidence>
<dbReference type="GO" id="GO:0003755">
    <property type="term" value="F:peptidyl-prolyl cis-trans isomerase activity"/>
    <property type="evidence" value="ECO:0007669"/>
    <property type="project" value="InterPro"/>
</dbReference>
<dbReference type="PANTHER" id="PTHR45625">
    <property type="entry name" value="PEPTIDYL-PROLYL CIS-TRANS ISOMERASE-RELATED"/>
    <property type="match status" value="1"/>
</dbReference>
<evidence type="ECO:0000256" key="2">
    <source>
        <dbReference type="ARBA" id="ARBA00007365"/>
    </source>
</evidence>
<feature type="compositionally biased region" description="Basic and acidic residues" evidence="8">
    <location>
        <begin position="537"/>
        <end position="563"/>
    </location>
</feature>
<comment type="similarity">
    <text evidence="2">Belongs to the cyclophilin-type PPIase family.</text>
</comment>
<evidence type="ECO:0000256" key="6">
    <source>
        <dbReference type="ARBA" id="ARBA00046368"/>
    </source>
</evidence>
<evidence type="ECO:0000256" key="4">
    <source>
        <dbReference type="ARBA" id="ARBA00040027"/>
    </source>
</evidence>
<dbReference type="FunFam" id="2.40.100.10:FF:000007">
    <property type="entry name" value="Peptidyl-prolyl cis-trans isomerase CWC27 homolog"/>
    <property type="match status" value="1"/>
</dbReference>
<feature type="coiled-coil region" evidence="7">
    <location>
        <begin position="321"/>
        <end position="387"/>
    </location>
</feature>
<keyword evidence="7" id="KW-0175">Coiled coil</keyword>
<dbReference type="GO" id="GO:0071013">
    <property type="term" value="C:catalytic step 2 spliceosome"/>
    <property type="evidence" value="ECO:0007669"/>
    <property type="project" value="TreeGrafter"/>
</dbReference>
<sequence length="563" mass="64835">MSNIYIQEPPTNGKVCLETTVGDIEIELWSKECPKACRNFVQLCMEKYYDGTVFHRVVPEFIVQGGDPTGSGFGGESIYGAPFKYLCGLLLEDEFHSRLRFVRRGLVAMANGGKMDDNGSQFFFTLDKTPELQNKNTIFGQVAGNTLFNMLKLSEGEIDKNDRPVYPHKILRTNVVLNPFPDIVPRIQEKKKTDEKPLEDKSSAKATKNFNLLSFGDEAEEDEELSVNINKTKDLQLLVFENLAFYKQLSLIIFMLAHHTVDVFQSLSNKGKSSFDHRKTAVVVNDDTFDDDEAVPKSSRVESEKIDNQELKPENTDSAMLEKVKIKLKANKEAKEKLKTKPKIDDEDVDLHELLDNERQQLQQNKLEAYKEEFRTLKKSMKVTKNEPEEQKVVENRDINPELKKFLDEVHKYDDKKGLKKGSERADDLEKSFNSRYRNEAVPVYKRLQAFKDKMSVSRVEHDNGNKQESKTPPFSDIDADRGDDEEDLDISQVLAARFVVAEENESIKDAIDVHVKNEERYDLSDPRHPTNKRRRGELGAKREKRSDDHDIARHRDEKRSRH</sequence>
<feature type="compositionally biased region" description="Basic and acidic residues" evidence="8">
    <location>
        <begin position="456"/>
        <end position="470"/>
    </location>
</feature>
<dbReference type="InterPro" id="IPR029000">
    <property type="entry name" value="Cyclophilin-like_dom_sf"/>
</dbReference>
<keyword evidence="10" id="KW-1185">Reference proteome</keyword>
<feature type="region of interest" description="Disordered" evidence="8">
    <location>
        <begin position="456"/>
        <end position="487"/>
    </location>
</feature>
<dbReference type="GO" id="GO:0006457">
    <property type="term" value="P:protein folding"/>
    <property type="evidence" value="ECO:0007669"/>
    <property type="project" value="InterPro"/>
</dbReference>
<evidence type="ECO:0000256" key="8">
    <source>
        <dbReference type="SAM" id="MobiDB-lite"/>
    </source>
</evidence>
<dbReference type="PROSITE" id="PS50072">
    <property type="entry name" value="CSA_PPIASE_2"/>
    <property type="match status" value="1"/>
</dbReference>
<evidence type="ECO:0000256" key="1">
    <source>
        <dbReference type="ARBA" id="ARBA00004123"/>
    </source>
</evidence>
<dbReference type="PRINTS" id="PR00153">
    <property type="entry name" value="CSAPPISMRASE"/>
</dbReference>
<evidence type="ECO:0000313" key="10">
    <source>
        <dbReference type="Proteomes" id="UP000887565"/>
    </source>
</evidence>
<organism evidence="10 11">
    <name type="scientific">Romanomermis culicivorax</name>
    <name type="common">Nematode worm</name>
    <dbReference type="NCBI Taxonomy" id="13658"/>
    <lineage>
        <taxon>Eukaryota</taxon>
        <taxon>Metazoa</taxon>
        <taxon>Ecdysozoa</taxon>
        <taxon>Nematoda</taxon>
        <taxon>Enoplea</taxon>
        <taxon>Dorylaimia</taxon>
        <taxon>Mermithida</taxon>
        <taxon>Mermithoidea</taxon>
        <taxon>Mermithidae</taxon>
        <taxon>Romanomermis</taxon>
    </lineage>
</organism>
<evidence type="ECO:0000256" key="3">
    <source>
        <dbReference type="ARBA" id="ARBA00023242"/>
    </source>
</evidence>
<feature type="domain" description="PPIase cyclophilin-type" evidence="9">
    <location>
        <begin position="18"/>
        <end position="175"/>
    </location>
</feature>
<name>A0A915HMQ8_ROMCU</name>
<feature type="region of interest" description="Disordered" evidence="8">
    <location>
        <begin position="509"/>
        <end position="563"/>
    </location>
</feature>
<reference evidence="11" key="1">
    <citation type="submission" date="2022-11" db="UniProtKB">
        <authorList>
            <consortium name="WormBaseParasite"/>
        </authorList>
    </citation>
    <scope>IDENTIFICATION</scope>
</reference>
<dbReference type="WBParaSite" id="nRc.2.0.1.t02632-RA">
    <property type="protein sequence ID" value="nRc.2.0.1.t02632-RA"/>
    <property type="gene ID" value="nRc.2.0.1.g02632"/>
</dbReference>
<dbReference type="PROSITE" id="PS00170">
    <property type="entry name" value="CSA_PPIASE_1"/>
    <property type="match status" value="1"/>
</dbReference>
<dbReference type="Pfam" id="PF00160">
    <property type="entry name" value="Pro_isomerase"/>
    <property type="match status" value="1"/>
</dbReference>
<protein>
    <recommendedName>
        <fullName evidence="4">Spliceosome-associated protein CWC27 homolog</fullName>
    </recommendedName>
    <alternativeName>
        <fullName evidence="5">Probable inactive peptidyl-prolyl cis-trans isomerase CWC27 homolog</fullName>
    </alternativeName>
</protein>
<keyword evidence="3" id="KW-0539">Nucleus</keyword>
<evidence type="ECO:0000259" key="9">
    <source>
        <dbReference type="PROSITE" id="PS50072"/>
    </source>
</evidence>
<feature type="compositionally biased region" description="Basic and acidic residues" evidence="8">
    <location>
        <begin position="509"/>
        <end position="529"/>
    </location>
</feature>
<comment type="subcellular location">
    <subcellularLocation>
        <location evidence="1">Nucleus</location>
    </subcellularLocation>
</comment>
<dbReference type="SUPFAM" id="SSF50891">
    <property type="entry name" value="Cyclophilin-like"/>
    <property type="match status" value="1"/>
</dbReference>
<dbReference type="PANTHER" id="PTHR45625:SF6">
    <property type="entry name" value="SPLICEOSOME-ASSOCIATED PROTEIN CWC27 HOMOLOG"/>
    <property type="match status" value="1"/>
</dbReference>
<proteinExistence type="inferred from homology"/>
<dbReference type="Gene3D" id="2.40.100.10">
    <property type="entry name" value="Cyclophilin-like"/>
    <property type="match status" value="1"/>
</dbReference>
<comment type="subunit">
    <text evidence="6">Part of the activated spliceosome B/catalytic step 1 spliceosome, one of the forms of the spliceosome which has a well-formed active site but still cannot catalyze the branching reaction and is composed at least of 52 proteins, the U2, U5 and U6 snRNAs and the pre-mRNA. Recruited during early steps of activated spliceosome B maturation, it is probably one of the first proteins released from this complex as he matures to the spliceosome C complex. Component of the minor spliceosome, which splices U12-type introns.</text>
</comment>
<dbReference type="InterPro" id="IPR044666">
    <property type="entry name" value="Cyclophilin_A-like"/>
</dbReference>